<name>A0A561U7S0_9PSEU</name>
<organism evidence="2 3">
    <name type="scientific">Saccharopolyspora dendranthemae</name>
    <dbReference type="NCBI Taxonomy" id="1181886"/>
    <lineage>
        <taxon>Bacteria</taxon>
        <taxon>Bacillati</taxon>
        <taxon>Actinomycetota</taxon>
        <taxon>Actinomycetes</taxon>
        <taxon>Pseudonocardiales</taxon>
        <taxon>Pseudonocardiaceae</taxon>
        <taxon>Saccharopolyspora</taxon>
    </lineage>
</organism>
<dbReference type="InterPro" id="IPR000073">
    <property type="entry name" value="AB_hydrolase_1"/>
</dbReference>
<proteinExistence type="predicted"/>
<accession>A0A561U7S0</accession>
<dbReference type="PANTHER" id="PTHR43433:SF5">
    <property type="entry name" value="AB HYDROLASE-1 DOMAIN-CONTAINING PROTEIN"/>
    <property type="match status" value="1"/>
</dbReference>
<evidence type="ECO:0000313" key="3">
    <source>
        <dbReference type="Proteomes" id="UP000316184"/>
    </source>
</evidence>
<dbReference type="Gene3D" id="3.40.50.1820">
    <property type="entry name" value="alpha/beta hydrolase"/>
    <property type="match status" value="1"/>
</dbReference>
<dbReference type="RefSeq" id="WP_145738370.1">
    <property type="nucleotide sequence ID" value="NZ_VIWX01000002.1"/>
</dbReference>
<dbReference type="PANTHER" id="PTHR43433">
    <property type="entry name" value="HYDROLASE, ALPHA/BETA FOLD FAMILY PROTEIN"/>
    <property type="match status" value="1"/>
</dbReference>
<dbReference type="Pfam" id="PF12697">
    <property type="entry name" value="Abhydrolase_6"/>
    <property type="match status" value="1"/>
</dbReference>
<dbReference type="Proteomes" id="UP000316184">
    <property type="component" value="Unassembled WGS sequence"/>
</dbReference>
<comment type="caution">
    <text evidence="2">The sequence shown here is derived from an EMBL/GenBank/DDBJ whole genome shotgun (WGS) entry which is preliminary data.</text>
</comment>
<dbReference type="AlphaFoldDB" id="A0A561U7S0"/>
<feature type="domain" description="AB hydrolase-1" evidence="1">
    <location>
        <begin position="8"/>
        <end position="220"/>
    </location>
</feature>
<keyword evidence="3" id="KW-1185">Reference proteome</keyword>
<evidence type="ECO:0000313" key="2">
    <source>
        <dbReference type="EMBL" id="TWF95383.1"/>
    </source>
</evidence>
<protein>
    <submittedName>
        <fullName evidence="2">Pimeloyl-ACP methyl ester carboxylesterase</fullName>
    </submittedName>
</protein>
<dbReference type="InterPro" id="IPR029058">
    <property type="entry name" value="AB_hydrolase_fold"/>
</dbReference>
<sequence>MARTVFALPGTFCAPLVFEPLQQLLGPRFEVRALSWMTDAADRSLSGAAEWVAGLISAPAIVMGHSTGGAIALQLAATRPDLVSGLMLLNTGPNMKCHGDVASLIEDMERNGTAEVVDAVLERSFRTSPTPDDLRRLRDYGRSIPLVAALEALRSQHVIDLEPELASLRMPVSVVHGRFDPVRSLNVAEGMAEGAPDSSLRIVEAGHSPMYEVPDAVADVLDELARRVANR</sequence>
<dbReference type="InterPro" id="IPR050471">
    <property type="entry name" value="AB_hydrolase"/>
</dbReference>
<evidence type="ECO:0000259" key="1">
    <source>
        <dbReference type="Pfam" id="PF12697"/>
    </source>
</evidence>
<dbReference type="PRINTS" id="PR00111">
    <property type="entry name" value="ABHYDROLASE"/>
</dbReference>
<dbReference type="OrthoDB" id="3193334at2"/>
<dbReference type="EMBL" id="VIWX01000002">
    <property type="protein sequence ID" value="TWF95383.1"/>
    <property type="molecule type" value="Genomic_DNA"/>
</dbReference>
<dbReference type="SUPFAM" id="SSF53474">
    <property type="entry name" value="alpha/beta-Hydrolases"/>
    <property type="match status" value="1"/>
</dbReference>
<gene>
    <name evidence="2" type="ORF">FHU35_12377</name>
</gene>
<dbReference type="GO" id="GO:0003824">
    <property type="term" value="F:catalytic activity"/>
    <property type="evidence" value="ECO:0007669"/>
    <property type="project" value="UniProtKB-ARBA"/>
</dbReference>
<reference evidence="2 3" key="1">
    <citation type="submission" date="2019-06" db="EMBL/GenBank/DDBJ databases">
        <title>Sequencing the genomes of 1000 actinobacteria strains.</title>
        <authorList>
            <person name="Klenk H.-P."/>
        </authorList>
    </citation>
    <scope>NUCLEOTIDE SEQUENCE [LARGE SCALE GENOMIC DNA]</scope>
    <source>
        <strain evidence="2 3">DSM 46699</strain>
    </source>
</reference>